<dbReference type="InterPro" id="IPR051043">
    <property type="entry name" value="Sulfatase_Mod_Factor_Kinase"/>
</dbReference>
<proteinExistence type="predicted"/>
<evidence type="ECO:0000313" key="3">
    <source>
        <dbReference type="Proteomes" id="UP000019141"/>
    </source>
</evidence>
<dbReference type="EMBL" id="AZHW01001003">
    <property type="protein sequence ID" value="ETW94802.1"/>
    <property type="molecule type" value="Genomic_DNA"/>
</dbReference>
<dbReference type="InterPro" id="IPR016187">
    <property type="entry name" value="CTDL_fold"/>
</dbReference>
<accession>W4L9Y4</accession>
<dbReference type="Gene3D" id="2.30.30.40">
    <property type="entry name" value="SH3 Domains"/>
    <property type="match status" value="1"/>
</dbReference>
<dbReference type="InterPro" id="IPR005532">
    <property type="entry name" value="SUMF_dom"/>
</dbReference>
<dbReference type="Pfam" id="PF03781">
    <property type="entry name" value="FGE-sulfatase"/>
    <property type="match status" value="1"/>
</dbReference>
<organism evidence="2 3">
    <name type="scientific">Entotheonella factor</name>
    <dbReference type="NCBI Taxonomy" id="1429438"/>
    <lineage>
        <taxon>Bacteria</taxon>
        <taxon>Pseudomonadati</taxon>
        <taxon>Nitrospinota/Tectimicrobiota group</taxon>
        <taxon>Candidatus Tectimicrobiota</taxon>
        <taxon>Candidatus Entotheonellia</taxon>
        <taxon>Candidatus Entotheonellales</taxon>
        <taxon>Candidatus Entotheonellaceae</taxon>
        <taxon>Candidatus Entotheonella</taxon>
    </lineage>
</organism>
<dbReference type="InterPro" id="IPR042095">
    <property type="entry name" value="SUMF_sf"/>
</dbReference>
<reference evidence="2 3" key="1">
    <citation type="journal article" date="2014" name="Nature">
        <title>An environmental bacterial taxon with a large and distinct metabolic repertoire.</title>
        <authorList>
            <person name="Wilson M.C."/>
            <person name="Mori T."/>
            <person name="Ruckert C."/>
            <person name="Uria A.R."/>
            <person name="Helf M.J."/>
            <person name="Takada K."/>
            <person name="Gernert C."/>
            <person name="Steffens U.A."/>
            <person name="Heycke N."/>
            <person name="Schmitt S."/>
            <person name="Rinke C."/>
            <person name="Helfrich E.J."/>
            <person name="Brachmann A.O."/>
            <person name="Gurgui C."/>
            <person name="Wakimoto T."/>
            <person name="Kracht M."/>
            <person name="Crusemann M."/>
            <person name="Hentschel U."/>
            <person name="Abe I."/>
            <person name="Matsunaga S."/>
            <person name="Kalinowski J."/>
            <person name="Takeyama H."/>
            <person name="Piel J."/>
        </authorList>
    </citation>
    <scope>NUCLEOTIDE SEQUENCE [LARGE SCALE GENOMIC DNA]</scope>
    <source>
        <strain evidence="3">TSY1</strain>
    </source>
</reference>
<dbReference type="PANTHER" id="PTHR23150">
    <property type="entry name" value="SULFATASE MODIFYING FACTOR 1, 2"/>
    <property type="match status" value="1"/>
</dbReference>
<dbReference type="GO" id="GO:0120147">
    <property type="term" value="F:formylglycine-generating oxidase activity"/>
    <property type="evidence" value="ECO:0007669"/>
    <property type="project" value="TreeGrafter"/>
</dbReference>
<dbReference type="AlphaFoldDB" id="W4L9Y4"/>
<protein>
    <recommendedName>
        <fullName evidence="1">Sulfatase-modifying factor enzyme-like domain-containing protein</fullName>
    </recommendedName>
</protein>
<dbReference type="HOGENOM" id="CLU_012431_0_2_7"/>
<evidence type="ECO:0000259" key="1">
    <source>
        <dbReference type="Pfam" id="PF03781"/>
    </source>
</evidence>
<feature type="domain" description="Sulfatase-modifying factor enzyme-like" evidence="1">
    <location>
        <begin position="117"/>
        <end position="352"/>
    </location>
</feature>
<sequence>MGCLVIPVLLIAVVMAVLLYLSSHTTDQLIVPKDEVVKVRSQPADTAPLMARFGAGRRLNITGRTDDWRWLEIRLWDGRSGWARRPLSILVWQLDAELKSGVLTSAALATPVTPVAETMVTIPNTSFTMVSPPGRGESDEQPAHVVHLAGFDIDRTEVTVGQYWRCVETGACAAPAHDASPSAPHYLNDPAFDNHPVINVPWSAAKQYCQWRGKRLPTEAEWELAAGWDMARRAKLIWPWGNSDAVGPVNVGDGAMQDPMPVGAFPADESPSGVLDMGGNVSEWVFDGYKVDYYRVSDATNPIGPVHQRGAGTGRVIRGGSFADSLYEARASNRRYQAVAYGYPTVGFRCAKRR</sequence>
<comment type="caution">
    <text evidence="2">The sequence shown here is derived from an EMBL/GenBank/DDBJ whole genome shotgun (WGS) entry which is preliminary data.</text>
</comment>
<name>W4L9Y4_ENTF1</name>
<dbReference type="SUPFAM" id="SSF56436">
    <property type="entry name" value="C-type lectin-like"/>
    <property type="match status" value="1"/>
</dbReference>
<keyword evidence="3" id="KW-1185">Reference proteome</keyword>
<dbReference type="Gene3D" id="3.90.1580.10">
    <property type="entry name" value="paralog of FGE (formylglycine-generating enzyme)"/>
    <property type="match status" value="1"/>
</dbReference>
<evidence type="ECO:0000313" key="2">
    <source>
        <dbReference type="EMBL" id="ETW94802.1"/>
    </source>
</evidence>
<dbReference type="PANTHER" id="PTHR23150:SF19">
    <property type="entry name" value="FORMYLGLYCINE-GENERATING ENZYME"/>
    <property type="match status" value="1"/>
</dbReference>
<gene>
    <name evidence="2" type="ORF">ETSY1_33265</name>
</gene>
<dbReference type="PATRIC" id="fig|1429438.4.peg.6294"/>
<dbReference type="Proteomes" id="UP000019141">
    <property type="component" value="Unassembled WGS sequence"/>
</dbReference>